<gene>
    <name evidence="1" type="ORF">GCM10007100_01620</name>
</gene>
<reference evidence="1" key="1">
    <citation type="journal article" date="2014" name="Int. J. Syst. Evol. Microbiol.">
        <title>Complete genome sequence of Corynebacterium casei LMG S-19264T (=DSM 44701T), isolated from a smear-ripened cheese.</title>
        <authorList>
            <consortium name="US DOE Joint Genome Institute (JGI-PGF)"/>
            <person name="Walter F."/>
            <person name="Albersmeier A."/>
            <person name="Kalinowski J."/>
            <person name="Ruckert C."/>
        </authorList>
    </citation>
    <scope>NUCLEOTIDE SEQUENCE</scope>
    <source>
        <strain evidence="1">KCTC 12988</strain>
    </source>
</reference>
<comment type="caution">
    <text evidence="1">The sequence shown here is derived from an EMBL/GenBank/DDBJ whole genome shotgun (WGS) entry which is preliminary data.</text>
</comment>
<sequence>MNIKSNTFGFAAPVFVLGAVLVAASSARLEQGGHFEYQPNPGALAKSPFGRTVGMALQGPITRFWDRGVGKIEKKAELQAANRPDEQLFNWVTELREAKTEVGVPVDLSDQYSEYAMARIEKKLSLAWKMDPRNFANYAIYQMFLWEGFNDEVIDSELKVRELSLKTLETSLADKESPVSLLTAGQAAYDLVFAARTSKDQDPAEALADIRTYSQMLPEIISGYDEVVEVMKADGRWDKFSDIKKLEFSERKAYLDHLNNETRNVAEQLTQSSIRNEEGHNS</sequence>
<evidence type="ECO:0000313" key="2">
    <source>
        <dbReference type="Proteomes" id="UP000644507"/>
    </source>
</evidence>
<dbReference type="EMBL" id="BMXI01000001">
    <property type="protein sequence ID" value="GHC40757.1"/>
    <property type="molecule type" value="Genomic_DNA"/>
</dbReference>
<evidence type="ECO:0000313" key="1">
    <source>
        <dbReference type="EMBL" id="GHC40757.1"/>
    </source>
</evidence>
<protein>
    <submittedName>
        <fullName evidence="1">Uncharacterized protein</fullName>
    </submittedName>
</protein>
<dbReference type="AlphaFoldDB" id="A0A918TBA9"/>
<dbReference type="Proteomes" id="UP000644507">
    <property type="component" value="Unassembled WGS sequence"/>
</dbReference>
<accession>A0A918TBA9</accession>
<organism evidence="1 2">
    <name type="scientific">Roseibacillus persicicus</name>
    <dbReference type="NCBI Taxonomy" id="454148"/>
    <lineage>
        <taxon>Bacteria</taxon>
        <taxon>Pseudomonadati</taxon>
        <taxon>Verrucomicrobiota</taxon>
        <taxon>Verrucomicrobiia</taxon>
        <taxon>Verrucomicrobiales</taxon>
        <taxon>Verrucomicrobiaceae</taxon>
        <taxon>Roseibacillus</taxon>
    </lineage>
</organism>
<reference evidence="1" key="2">
    <citation type="submission" date="2020-09" db="EMBL/GenBank/DDBJ databases">
        <authorList>
            <person name="Sun Q."/>
            <person name="Kim S."/>
        </authorList>
    </citation>
    <scope>NUCLEOTIDE SEQUENCE</scope>
    <source>
        <strain evidence="1">KCTC 12988</strain>
    </source>
</reference>
<keyword evidence="2" id="KW-1185">Reference proteome</keyword>
<dbReference type="RefSeq" id="WP_189566419.1">
    <property type="nucleotide sequence ID" value="NZ_BMXI01000001.1"/>
</dbReference>
<name>A0A918TBA9_9BACT</name>
<proteinExistence type="predicted"/>